<evidence type="ECO:0000313" key="2">
    <source>
        <dbReference type="Proteomes" id="UP000831607"/>
    </source>
</evidence>
<evidence type="ECO:0000313" key="1">
    <source>
        <dbReference type="EMBL" id="UOD50699.1"/>
    </source>
</evidence>
<gene>
    <name evidence="1" type="ORF">DHf2319_01835</name>
</gene>
<accession>A0ABY4AKA3</accession>
<dbReference type="Proteomes" id="UP000831607">
    <property type="component" value="Chromosome"/>
</dbReference>
<proteinExistence type="predicted"/>
<evidence type="ECO:0008006" key="3">
    <source>
        <dbReference type="Google" id="ProtNLM"/>
    </source>
</evidence>
<organism evidence="1 2">
    <name type="scientific">Orrella daihaiensis</name>
    <dbReference type="NCBI Taxonomy" id="2782176"/>
    <lineage>
        <taxon>Bacteria</taxon>
        <taxon>Pseudomonadati</taxon>
        <taxon>Pseudomonadota</taxon>
        <taxon>Betaproteobacteria</taxon>
        <taxon>Burkholderiales</taxon>
        <taxon>Alcaligenaceae</taxon>
        <taxon>Orrella</taxon>
    </lineage>
</organism>
<keyword evidence="2" id="KW-1185">Reference proteome</keyword>
<protein>
    <recommendedName>
        <fullName evidence="3">WG repeat-containing protein</fullName>
    </recommendedName>
</protein>
<sequence length="159" mass="18063">MINITLSGLVQAQCFSDTITSPVPFMGNNDEIFKISDGSLWQVKYEYEYLYVYYPDIVICPNEGMMIIDDTTLSIIPLTNGYAASGFGAVIESQIDGDFEGWEGDTIYKLMNGQIWQQVSYEYEYSYGFMPNVIIFQKNGSNYMKVDGVNSIVQVQQLR</sequence>
<dbReference type="RefSeq" id="WP_243479108.1">
    <property type="nucleotide sequence ID" value="NZ_CP063982.1"/>
</dbReference>
<reference evidence="1 2" key="1">
    <citation type="submission" date="2020-11" db="EMBL/GenBank/DDBJ databases">
        <title>Algicoccus daihaiensis sp.nov., isolated from Daihai Lake in Inner Mongolia.</title>
        <authorList>
            <person name="Kai J."/>
        </authorList>
    </citation>
    <scope>NUCLEOTIDE SEQUENCE [LARGE SCALE GENOMIC DNA]</scope>
    <source>
        <strain evidence="2">f23</strain>
    </source>
</reference>
<name>A0ABY4AKA3_9BURK</name>
<dbReference type="EMBL" id="CP063982">
    <property type="protein sequence ID" value="UOD50699.1"/>
    <property type="molecule type" value="Genomic_DNA"/>
</dbReference>